<evidence type="ECO:0000256" key="10">
    <source>
        <dbReference type="ARBA" id="ARBA00022990"/>
    </source>
</evidence>
<comment type="similarity">
    <text evidence="2">Belongs to the ATPase F chain family.</text>
</comment>
<dbReference type="OMA" id="CQYYNKL"/>
<organism evidence="20 21">
    <name type="scientific">Bos indicus x Bos taurus</name>
    <name type="common">Hybrid cattle</name>
    <dbReference type="NCBI Taxonomy" id="30522"/>
    <lineage>
        <taxon>Eukaryota</taxon>
        <taxon>Metazoa</taxon>
        <taxon>Chordata</taxon>
        <taxon>Craniata</taxon>
        <taxon>Vertebrata</taxon>
        <taxon>Euteleostomi</taxon>
        <taxon>Mammalia</taxon>
        <taxon>Eutheria</taxon>
        <taxon>Laurasiatheria</taxon>
        <taxon>Artiodactyla</taxon>
        <taxon>Ruminantia</taxon>
        <taxon>Pecora</taxon>
        <taxon>Bovidae</taxon>
        <taxon>Bovinae</taxon>
        <taxon>Bos</taxon>
    </lineage>
</organism>
<keyword evidence="11" id="KW-0406">Ion transport</keyword>
<dbReference type="Pfam" id="PF10206">
    <property type="entry name" value="WRW"/>
    <property type="match status" value="1"/>
</dbReference>
<keyword evidence="12" id="KW-0496">Mitochondrion</keyword>
<evidence type="ECO:0000256" key="16">
    <source>
        <dbReference type="ARBA" id="ARBA00054012"/>
    </source>
</evidence>
<dbReference type="STRING" id="30522.A0A4W2DG47"/>
<evidence type="ECO:0000256" key="13">
    <source>
        <dbReference type="ARBA" id="ARBA00023136"/>
    </source>
</evidence>
<evidence type="ECO:0000256" key="8">
    <source>
        <dbReference type="ARBA" id="ARBA00022792"/>
    </source>
</evidence>
<comment type="subunit">
    <text evidence="17">Component of the ATP synthase complex composed at least of ATP5F1A/subunit alpha, ATP5F1B/subunit beta, ATP5MC1/subunit c (homooctomer), MT-ATP6/subunit a, MT-ATP8/subunit 8, ATP5ME/subunit e, ATP5MF/subunit f, ATP5MG/subunit g, ATP5MK/subunit k, ATP5MJ/subunit j, ATP5F1C/subunit gamma, ATP5F1D/subunit delta, ATP5F1E/subunit epsilon, ATP5PF/subunit F6, ATP5PB/subunit b, ATP5PD/subunit d, ATP5PO/subunit OSCP. ATP synthase complex consists of a soluble F(1) head domain (subunits alpha(3) and beta(3)) - the catalytic core - and a membrane F(0) domain - the membrane proton channel (subunits c, a, 8, e, f, g, k and j). These two domains are linked by a central stalk (subunits gamma, delta, and epsilon) rotating inside the F1 region and a stationary peripheral stalk (subunits F6, b, d, and OSCP).</text>
</comment>
<reference evidence="20 21" key="1">
    <citation type="submission" date="2018-11" db="EMBL/GenBank/DDBJ databases">
        <title>Haplotype-resolved cattle genomes.</title>
        <authorList>
            <person name="Low W.Y."/>
            <person name="Tearle R."/>
            <person name="Bickhart D.M."/>
            <person name="Rosen B.D."/>
            <person name="Koren S."/>
            <person name="Rhie A."/>
            <person name="Hiendleder S."/>
            <person name="Phillippy A.M."/>
            <person name="Smith T.P.L."/>
            <person name="Williams J.L."/>
        </authorList>
    </citation>
    <scope>NUCLEOTIDE SEQUENCE [LARGE SCALE GENOMIC DNA]</scope>
</reference>
<dbReference type="GO" id="GO:0042776">
    <property type="term" value="P:proton motive force-driven mitochondrial ATP synthesis"/>
    <property type="evidence" value="ECO:0007669"/>
    <property type="project" value="TreeGrafter"/>
</dbReference>
<dbReference type="InterPro" id="IPR019344">
    <property type="entry name" value="F1F0-ATPsyn_F_prd"/>
</dbReference>
<dbReference type="Proteomes" id="UP000314981">
    <property type="component" value="Chromosome 2"/>
</dbReference>
<keyword evidence="6 19" id="KW-0812">Transmembrane</keyword>
<keyword evidence="5" id="KW-0597">Phosphoprotein</keyword>
<evidence type="ECO:0000256" key="2">
    <source>
        <dbReference type="ARBA" id="ARBA00005895"/>
    </source>
</evidence>
<evidence type="ECO:0000256" key="12">
    <source>
        <dbReference type="ARBA" id="ARBA00023128"/>
    </source>
</evidence>
<accession>A0A4W2DG47</accession>
<comment type="function">
    <text evidence="16">Subunit f, of the mitochondrial membrane ATP synthase complex (F(1)F(0) ATP synthase or Complex V) that produces ATP from ADP in the presence of a proton gradient across the membrane which is generated by electron transport complexes of the respiratory chain. ATP synthase complex consist of a soluble F(1) head domain - the catalytic core - and a membrane F(1) domain - the membrane proton channel. These two domains are linked by a central stalk rotating inside the F(1) region and a stationary peripheral stalk. During catalysis, ATP synthesis in the catalytic domain of F(1) is coupled via a rotary mechanism of the central stalk subunits to proton translocation. In vivo, can only synthesize ATP although its ATP hydrolase activity can be activated artificially in vitro. Part of the complex F(0) domain.</text>
</comment>
<evidence type="ECO:0000256" key="3">
    <source>
        <dbReference type="ARBA" id="ARBA00022448"/>
    </source>
</evidence>
<reference evidence="20" key="2">
    <citation type="submission" date="2025-08" db="UniProtKB">
        <authorList>
            <consortium name="Ensembl"/>
        </authorList>
    </citation>
    <scope>IDENTIFICATION</scope>
</reference>
<evidence type="ECO:0000256" key="17">
    <source>
        <dbReference type="ARBA" id="ARBA00064647"/>
    </source>
</evidence>
<evidence type="ECO:0000256" key="6">
    <source>
        <dbReference type="ARBA" id="ARBA00022692"/>
    </source>
</evidence>
<evidence type="ECO:0000313" key="20">
    <source>
        <dbReference type="Ensembl" id="ENSBIXP00000023312.1"/>
    </source>
</evidence>
<keyword evidence="8" id="KW-0999">Mitochondrion inner membrane</keyword>
<keyword evidence="13 19" id="KW-0472">Membrane</keyword>
<keyword evidence="4" id="KW-0138">CF(0)</keyword>
<dbReference type="PANTHER" id="PTHR13080:SF16">
    <property type="entry name" value="ATP SYNTHASE SUBUNIT F, MITOCHONDRIAL"/>
    <property type="match status" value="1"/>
</dbReference>
<keyword evidence="3" id="KW-0813">Transport</keyword>
<keyword evidence="7" id="KW-0375">Hydrogen ion transport</keyword>
<dbReference type="GO" id="GO:0005743">
    <property type="term" value="C:mitochondrial inner membrane"/>
    <property type="evidence" value="ECO:0007669"/>
    <property type="project" value="UniProtKB-SubCell"/>
</dbReference>
<dbReference type="GO" id="GO:0046933">
    <property type="term" value="F:proton-transporting ATP synthase activity, rotational mechanism"/>
    <property type="evidence" value="ECO:0007669"/>
    <property type="project" value="TreeGrafter"/>
</dbReference>
<evidence type="ECO:0000256" key="19">
    <source>
        <dbReference type="SAM" id="Phobius"/>
    </source>
</evidence>
<evidence type="ECO:0000313" key="21">
    <source>
        <dbReference type="Proteomes" id="UP000314981"/>
    </source>
</evidence>
<comment type="subcellular location">
    <subcellularLocation>
        <location evidence="1">Mitochondrion inner membrane</location>
        <topology evidence="1">Single-pass membrane protein</topology>
    </subcellularLocation>
</comment>
<evidence type="ECO:0000256" key="11">
    <source>
        <dbReference type="ARBA" id="ARBA00023065"/>
    </source>
</evidence>
<keyword evidence="21" id="KW-1185">Reference proteome</keyword>
<evidence type="ECO:0000256" key="4">
    <source>
        <dbReference type="ARBA" id="ARBA00022547"/>
    </source>
</evidence>
<keyword evidence="14" id="KW-0066">ATP synthesis</keyword>
<keyword evidence="10" id="KW-0007">Acetylation</keyword>
<evidence type="ECO:0000256" key="7">
    <source>
        <dbReference type="ARBA" id="ARBA00022781"/>
    </source>
</evidence>
<dbReference type="Ensembl" id="ENSBIXT00000050907.1">
    <property type="protein sequence ID" value="ENSBIXP00000023312.1"/>
    <property type="gene ID" value="ENSBIXG00000005297.1"/>
</dbReference>
<name>A0A4W2DG47_BOBOX</name>
<evidence type="ECO:0000256" key="9">
    <source>
        <dbReference type="ARBA" id="ARBA00022989"/>
    </source>
</evidence>
<feature type="transmembrane region" description="Helical" evidence="19">
    <location>
        <begin position="56"/>
        <end position="77"/>
    </location>
</feature>
<evidence type="ECO:0000256" key="18">
    <source>
        <dbReference type="ARBA" id="ARBA00070733"/>
    </source>
</evidence>
<proteinExistence type="inferred from homology"/>
<protein>
    <recommendedName>
        <fullName evidence="18">ATP synthase F(0) complex subunit f, mitochondrial</fullName>
    </recommendedName>
    <alternativeName>
        <fullName evidence="15">ATP synthase membrane subunit f</fullName>
    </alternativeName>
</protein>
<evidence type="ECO:0000256" key="15">
    <source>
        <dbReference type="ARBA" id="ARBA00032201"/>
    </source>
</evidence>
<dbReference type="GO" id="GO:0045259">
    <property type="term" value="C:proton-transporting ATP synthase complex"/>
    <property type="evidence" value="ECO:0007669"/>
    <property type="project" value="UniProtKB-KW"/>
</dbReference>
<keyword evidence="9 19" id="KW-1133">Transmembrane helix</keyword>
<evidence type="ECO:0000256" key="5">
    <source>
        <dbReference type="ARBA" id="ARBA00022553"/>
    </source>
</evidence>
<dbReference type="PANTHER" id="PTHR13080">
    <property type="entry name" value="ATP SYNTHASE F CHAIN, MITOCHONDRIAL-RELATED"/>
    <property type="match status" value="1"/>
</dbReference>
<reference evidence="20" key="3">
    <citation type="submission" date="2025-09" db="UniProtKB">
        <authorList>
            <consortium name="Ensembl"/>
        </authorList>
    </citation>
    <scope>IDENTIFICATION</scope>
</reference>
<evidence type="ECO:0000256" key="14">
    <source>
        <dbReference type="ARBA" id="ARBA00023310"/>
    </source>
</evidence>
<dbReference type="AlphaFoldDB" id="A0A4W2DG47"/>
<sequence length="82" mass="9569">MASVVPFKEKKLLDVKLRELSSWILMRDFIPKGIAGAFQRGYCQYYNKLNMKKGSVAGFSMVLAAYMFFNCLPNFHFKKYEL</sequence>
<evidence type="ECO:0000256" key="1">
    <source>
        <dbReference type="ARBA" id="ARBA00004434"/>
    </source>
</evidence>